<dbReference type="RefSeq" id="XP_066611621.1">
    <property type="nucleotide sequence ID" value="XM_066760317.1"/>
</dbReference>
<evidence type="ECO:0000259" key="2">
    <source>
        <dbReference type="Pfam" id="PF00248"/>
    </source>
</evidence>
<evidence type="ECO:0000256" key="1">
    <source>
        <dbReference type="ARBA" id="ARBA00023002"/>
    </source>
</evidence>
<evidence type="ECO:0000313" key="3">
    <source>
        <dbReference type="EMBL" id="KAL0242239.1"/>
    </source>
</evidence>
<reference evidence="4" key="1">
    <citation type="submission" date="2015-01" db="EMBL/GenBank/DDBJ databases">
        <title>The Genome Sequence of Cryptococcus gattii MMRL2647.</title>
        <authorList>
            <consortium name="The Broad Institute Genomics Platform"/>
            <person name="Cuomo C."/>
            <person name="Litvintseva A."/>
            <person name="Chen Y."/>
            <person name="Heitman J."/>
            <person name="Sun S."/>
            <person name="Springer D."/>
            <person name="Dromer F."/>
            <person name="Young S."/>
            <person name="Zeng Q."/>
            <person name="Gargeya S."/>
            <person name="Abouelleil A."/>
            <person name="Alvarado L."/>
            <person name="Chapman S.B."/>
            <person name="Gainer-Dewar J."/>
            <person name="Goldberg J."/>
            <person name="Griggs A."/>
            <person name="Gujja S."/>
            <person name="Hansen M."/>
            <person name="Howarth C."/>
            <person name="Imamovic A."/>
            <person name="Larimer J."/>
            <person name="Murphy C."/>
            <person name="Naylor J."/>
            <person name="Pearson M."/>
            <person name="Priest M."/>
            <person name="Roberts A."/>
            <person name="Saif S."/>
            <person name="Shea T."/>
            <person name="Sykes S."/>
            <person name="Wortman J."/>
            <person name="Nusbaum C."/>
            <person name="Birren B."/>
        </authorList>
    </citation>
    <scope>NUCLEOTIDE SEQUENCE [LARGE SCALE GENOMIC DNA]</scope>
    <source>
        <strain evidence="4">IND107</strain>
    </source>
</reference>
<dbReference type="InterPro" id="IPR036812">
    <property type="entry name" value="NAD(P)_OxRdtase_dom_sf"/>
</dbReference>
<dbReference type="Gene3D" id="3.20.20.100">
    <property type="entry name" value="NADP-dependent oxidoreductase domain"/>
    <property type="match status" value="1"/>
</dbReference>
<dbReference type="InterPro" id="IPR050791">
    <property type="entry name" value="Aldo-Keto_reductase"/>
</dbReference>
<reference evidence="3 4" key="2">
    <citation type="submission" date="2024-01" db="EMBL/GenBank/DDBJ databases">
        <title>Comparative genomics of Cryptococcus and Kwoniella reveals pathogenesis evolution and contrasting modes of karyotype evolution via chromosome fusion or intercentromeric recombination.</title>
        <authorList>
            <person name="Coelho M.A."/>
            <person name="David-Palma M."/>
            <person name="Shea T."/>
            <person name="Bowers K."/>
            <person name="Mcginley-Smith S."/>
            <person name="Mohammad A.W."/>
            <person name="Gnirke A."/>
            <person name="Yurkov A.M."/>
            <person name="Nowrousian M."/>
            <person name="Sun S."/>
            <person name="Cuomo C.A."/>
            <person name="Heitman J."/>
        </authorList>
    </citation>
    <scope>NUCLEOTIDE SEQUENCE [LARGE SCALE GENOMIC DNA]</scope>
    <source>
        <strain evidence="3 4">IND107</strain>
    </source>
</reference>
<gene>
    <name evidence="3" type="ORF">I308_105868</name>
</gene>
<name>A0ABR3BKD3_9TREE</name>
<dbReference type="InterPro" id="IPR023210">
    <property type="entry name" value="NADP_OxRdtase_dom"/>
</dbReference>
<feature type="domain" description="NADP-dependent oxidoreductase" evidence="2">
    <location>
        <begin position="16"/>
        <end position="312"/>
    </location>
</feature>
<dbReference type="Proteomes" id="UP000054399">
    <property type="component" value="Unassembled WGS sequence"/>
</dbReference>
<sequence>MSTVPTVTVAGKQVSRMGYGLMQLTWNPQPPSQDVSFAAMKAAADFGSTIWSSAAFYGNPGDNFANIKLIAAFFDKYPEYKSKIVLVVKGGADYADLHPRGTELDFLRTELKEMKRILGDKEIDVYSLARLPEGSVEETFKGLDALKKEGLFGGVGASEMSAPSLEKAHKITPIAINEIEISLFSYDKPIRDAIEWHDTNKIPVFAYSPLGRGFITRTYKSPDDIPEGDFKRYLPRFQGQAFYENLKLVDKLDEIAARKGVNGSQVALAWILSLSNYIIPIPGSSNTKRVAENIQSANVKLTSEEKKEINDFLDSFEIQGTRYPAQAMAHLMK</sequence>
<dbReference type="GeneID" id="91992723"/>
<keyword evidence="1" id="KW-0560">Oxidoreductase</keyword>
<evidence type="ECO:0000313" key="4">
    <source>
        <dbReference type="Proteomes" id="UP000054399"/>
    </source>
</evidence>
<proteinExistence type="predicted"/>
<accession>A0ABR3BKD3</accession>
<keyword evidence="4" id="KW-1185">Reference proteome</keyword>
<dbReference type="Pfam" id="PF00248">
    <property type="entry name" value="Aldo_ket_red"/>
    <property type="match status" value="1"/>
</dbReference>
<protein>
    <recommendedName>
        <fullName evidence="2">NADP-dependent oxidoreductase domain-containing protein</fullName>
    </recommendedName>
</protein>
<dbReference type="EMBL" id="ATAM02000011">
    <property type="protein sequence ID" value="KAL0242239.1"/>
    <property type="molecule type" value="Genomic_DNA"/>
</dbReference>
<dbReference type="PANTHER" id="PTHR43625:SF78">
    <property type="entry name" value="PYRIDOXAL REDUCTASE-RELATED"/>
    <property type="match status" value="1"/>
</dbReference>
<dbReference type="PANTHER" id="PTHR43625">
    <property type="entry name" value="AFLATOXIN B1 ALDEHYDE REDUCTASE"/>
    <property type="match status" value="1"/>
</dbReference>
<organism evidence="3 4">
    <name type="scientific">Cryptococcus tetragattii IND107</name>
    <dbReference type="NCBI Taxonomy" id="1296105"/>
    <lineage>
        <taxon>Eukaryota</taxon>
        <taxon>Fungi</taxon>
        <taxon>Dikarya</taxon>
        <taxon>Basidiomycota</taxon>
        <taxon>Agaricomycotina</taxon>
        <taxon>Tremellomycetes</taxon>
        <taxon>Tremellales</taxon>
        <taxon>Cryptococcaceae</taxon>
        <taxon>Cryptococcus</taxon>
        <taxon>Cryptococcus gattii species complex</taxon>
    </lineage>
</organism>
<dbReference type="CDD" id="cd19077">
    <property type="entry name" value="AKR_AKR8A1-2"/>
    <property type="match status" value="1"/>
</dbReference>
<dbReference type="SUPFAM" id="SSF51430">
    <property type="entry name" value="NAD(P)-linked oxidoreductase"/>
    <property type="match status" value="1"/>
</dbReference>
<comment type="caution">
    <text evidence="3">The sequence shown here is derived from an EMBL/GenBank/DDBJ whole genome shotgun (WGS) entry which is preliminary data.</text>
</comment>